<protein>
    <recommendedName>
        <fullName evidence="4">Secreted protein</fullName>
    </recommendedName>
</protein>
<dbReference type="EMBL" id="BMVG01000046">
    <property type="protein sequence ID" value="GHE14014.1"/>
    <property type="molecule type" value="Genomic_DNA"/>
</dbReference>
<gene>
    <name evidence="2" type="ORF">GCM10010339_83150</name>
</gene>
<name>A0A918YRK9_9ACTN</name>
<organism evidence="2 3">
    <name type="scientific">Streptomyces alanosinicus</name>
    <dbReference type="NCBI Taxonomy" id="68171"/>
    <lineage>
        <taxon>Bacteria</taxon>
        <taxon>Bacillati</taxon>
        <taxon>Actinomycetota</taxon>
        <taxon>Actinomycetes</taxon>
        <taxon>Kitasatosporales</taxon>
        <taxon>Streptomycetaceae</taxon>
        <taxon>Streptomyces</taxon>
    </lineage>
</organism>
<comment type="caution">
    <text evidence="2">The sequence shown here is derived from an EMBL/GenBank/DDBJ whole genome shotgun (WGS) entry which is preliminary data.</text>
</comment>
<keyword evidence="1" id="KW-0732">Signal</keyword>
<reference evidence="2" key="2">
    <citation type="submission" date="2020-09" db="EMBL/GenBank/DDBJ databases">
        <authorList>
            <person name="Sun Q."/>
            <person name="Ohkuma M."/>
        </authorList>
    </citation>
    <scope>NUCLEOTIDE SEQUENCE</scope>
    <source>
        <strain evidence="2">JCM 4714</strain>
    </source>
</reference>
<evidence type="ECO:0000313" key="2">
    <source>
        <dbReference type="EMBL" id="GHE14014.1"/>
    </source>
</evidence>
<sequence length="92" mass="9354">MKTIKQVLVTVVLTGAAVVSTSPLASADVQKPLPPVGGPIGFGPAPYPYAGFEAPIPLAMLPANTIPTNPVNPNEAAPGHRALLPQLLPVTL</sequence>
<reference evidence="2" key="1">
    <citation type="journal article" date="2014" name="Int. J. Syst. Evol. Microbiol.">
        <title>Complete genome sequence of Corynebacterium casei LMG S-19264T (=DSM 44701T), isolated from a smear-ripened cheese.</title>
        <authorList>
            <consortium name="US DOE Joint Genome Institute (JGI-PGF)"/>
            <person name="Walter F."/>
            <person name="Albersmeier A."/>
            <person name="Kalinowski J."/>
            <person name="Ruckert C."/>
        </authorList>
    </citation>
    <scope>NUCLEOTIDE SEQUENCE</scope>
    <source>
        <strain evidence="2">JCM 4714</strain>
    </source>
</reference>
<feature type="chain" id="PRO_5037018838" description="Secreted protein" evidence="1">
    <location>
        <begin position="28"/>
        <end position="92"/>
    </location>
</feature>
<evidence type="ECO:0000313" key="3">
    <source>
        <dbReference type="Proteomes" id="UP000655443"/>
    </source>
</evidence>
<dbReference type="AlphaFoldDB" id="A0A918YRK9"/>
<evidence type="ECO:0000256" key="1">
    <source>
        <dbReference type="SAM" id="SignalP"/>
    </source>
</evidence>
<dbReference type="Proteomes" id="UP000655443">
    <property type="component" value="Unassembled WGS sequence"/>
</dbReference>
<keyword evidence="3" id="KW-1185">Reference proteome</keyword>
<accession>A0A918YRK9</accession>
<proteinExistence type="predicted"/>
<feature type="signal peptide" evidence="1">
    <location>
        <begin position="1"/>
        <end position="27"/>
    </location>
</feature>
<evidence type="ECO:0008006" key="4">
    <source>
        <dbReference type="Google" id="ProtNLM"/>
    </source>
</evidence>